<evidence type="ECO:0000256" key="4">
    <source>
        <dbReference type="ARBA" id="ARBA00023136"/>
    </source>
</evidence>
<feature type="compositionally biased region" description="Basic and acidic residues" evidence="6">
    <location>
        <begin position="247"/>
        <end position="265"/>
    </location>
</feature>
<dbReference type="GO" id="GO:0052745">
    <property type="term" value="F:inositol phosphate phosphatase activity"/>
    <property type="evidence" value="ECO:0007669"/>
    <property type="project" value="TreeGrafter"/>
</dbReference>
<evidence type="ECO:0000313" key="10">
    <source>
        <dbReference type="Proteomes" id="UP000709295"/>
    </source>
</evidence>
<evidence type="ECO:0000256" key="3">
    <source>
        <dbReference type="ARBA" id="ARBA00022801"/>
    </source>
</evidence>
<keyword evidence="4" id="KW-0472">Membrane</keyword>
<protein>
    <recommendedName>
        <fullName evidence="11">C3H1-type domain-containing protein</fullName>
    </recommendedName>
</protein>
<feature type="domain" description="CID" evidence="8">
    <location>
        <begin position="17"/>
        <end position="155"/>
    </location>
</feature>
<dbReference type="Pfam" id="PF00328">
    <property type="entry name" value="His_Phos_2"/>
    <property type="match status" value="1"/>
</dbReference>
<dbReference type="Proteomes" id="UP000709295">
    <property type="component" value="Unassembled WGS sequence"/>
</dbReference>
<accession>A0A8J5M652</accession>
<dbReference type="GO" id="GO:0016020">
    <property type="term" value="C:membrane"/>
    <property type="evidence" value="ECO:0007669"/>
    <property type="project" value="UniProtKB-SubCell"/>
</dbReference>
<dbReference type="InterPro" id="IPR000571">
    <property type="entry name" value="Znf_CCCH"/>
</dbReference>
<dbReference type="PROSITE" id="PS50103">
    <property type="entry name" value="ZF_C3H1"/>
    <property type="match status" value="1"/>
</dbReference>
<dbReference type="GO" id="GO:0003993">
    <property type="term" value="F:acid phosphatase activity"/>
    <property type="evidence" value="ECO:0007669"/>
    <property type="project" value="TreeGrafter"/>
</dbReference>
<dbReference type="GO" id="GO:0008270">
    <property type="term" value="F:zinc ion binding"/>
    <property type="evidence" value="ECO:0007669"/>
    <property type="project" value="UniProtKB-KW"/>
</dbReference>
<dbReference type="InterPro" id="IPR000560">
    <property type="entry name" value="His_Pase_clade-2"/>
</dbReference>
<dbReference type="EMBL" id="JAENGY010000623">
    <property type="protein sequence ID" value="KAG6959242.1"/>
    <property type="molecule type" value="Genomic_DNA"/>
</dbReference>
<dbReference type="PANTHER" id="PTHR20963:SF8">
    <property type="entry name" value="MULTIPLE INOSITOL POLYPHOSPHATE PHOSPHATASE 1"/>
    <property type="match status" value="1"/>
</dbReference>
<feature type="zinc finger region" description="C3H1-type" evidence="5">
    <location>
        <begin position="388"/>
        <end position="416"/>
    </location>
</feature>
<evidence type="ECO:0000256" key="6">
    <source>
        <dbReference type="SAM" id="MobiDB-lite"/>
    </source>
</evidence>
<dbReference type="PROSITE" id="PS51391">
    <property type="entry name" value="CID"/>
    <property type="match status" value="1"/>
</dbReference>
<dbReference type="Pfam" id="PF04818">
    <property type="entry name" value="CID"/>
    <property type="match status" value="1"/>
</dbReference>
<sequence>MGSHEHHREGHKSSRSGAWEGFEKLKQALEGLATAKGVSQSRIGAVAKLAAHYSKFYKHVVHDIEVFLWKAEVEHRLAGLYAIDAIIRQSHAKNDPKDAYVKRFMIRLSDTIAAVKKVPEQFQPKVRHVIEEWQKRGIYTPKQIEDIGGREYLLQEERSGNVTPRASPGKLASLLSIIKQKKEEKNHTGDQQGGPPYDDRDRHRRDDSGAYNHRSYDERRGDDQRHDRRDVSGIMGDAPGVPGGSRMRRDPDDRPGNMNDRDLKKARGSRWGPSKLDNPSSNDRPAPIITSLDRDGDYLQGSGRSGYGSPPGASRQAPVLGPPRHEEWNINAPSSRGSGAGWPRENVRSPQPGGLGRQNVSPYEQGGMQRSPFSGSDDRRSPGNRVPGTSGEVCRNFLAGRCTFGDRCWYGGHFKHMHDPQAASSGGGRSEMAEILLTEKKSWTSLPDTRQDPLLMVIKVEAAGNRRPVRDKAWSSHASRLLLMRLLLPLKLDLTEPRKYIMNHTVIAAVEEVIHLCLMLMPLRHLRVGAGYRPTIRPSRFHPHKATRGRTHRLRLPTALQVARRMRLKAKTKATAKILADDDEADTVEPEFTLDHLVDSVSDWLIQFYKIFPLRADNDTMRSSSAFASSPFSLRVMNRILQVFTLCSLVLIAVATQIPSSFLLDTPSIFRFPKDSTTDKFEHMFATKTKYWDQRNAIDSNNVPGMMGTLLALPDMNDRSPCRQELELIQTQMVARHGIRYPTEGNIQDINGLLKRLKPFEELLPLWMRNYTLPYNRSVAGELAVAGKFELWELGVRSLARSGHEKRVMFSKNNYRIAHTHVKRTRDSAIAFVDSFFENPEDVEYIECPKNTDFLLRFFDQCARYQREVKKNQTAQEQLHEFQKSHVMAKIALWLKHSFGLKRESIEFSPKDLMAVQSACAFDIALYHHKHQWCSLMSMTFIHSLDYLDDLEQFYWIGAGYKINYEMAAVLLRELFDTMKGRVNGSNTLAGNFFFAHAETTLPLVTLMGYGDRSLLLANATKAEINSRGFRTSILSPFGANIEFRLFKRKSGAEEFYVQILVNEKKAKIPGCERVFCKLSELEQQWDYYLKPYDFQKDCA</sequence>
<feature type="domain" description="C3H1-type" evidence="7">
    <location>
        <begin position="388"/>
        <end position="416"/>
    </location>
</feature>
<dbReference type="PANTHER" id="PTHR20963">
    <property type="entry name" value="MULTIPLE INOSITOL POLYPHOSPHATE PHOSPHATASE-RELATED"/>
    <property type="match status" value="1"/>
</dbReference>
<gene>
    <name evidence="9" type="ORF">JG688_00010161</name>
</gene>
<dbReference type="InterPro" id="IPR006569">
    <property type="entry name" value="CID_dom"/>
</dbReference>
<proteinExistence type="predicted"/>
<evidence type="ECO:0000313" key="9">
    <source>
        <dbReference type="EMBL" id="KAG6959242.1"/>
    </source>
</evidence>
<evidence type="ECO:0000256" key="1">
    <source>
        <dbReference type="ARBA" id="ARBA00004370"/>
    </source>
</evidence>
<keyword evidence="10" id="KW-1185">Reference proteome</keyword>
<evidence type="ECO:0000256" key="2">
    <source>
        <dbReference type="ARBA" id="ARBA00022729"/>
    </source>
</evidence>
<evidence type="ECO:0000256" key="5">
    <source>
        <dbReference type="PROSITE-ProRule" id="PRU00723"/>
    </source>
</evidence>
<keyword evidence="2" id="KW-0732">Signal</keyword>
<dbReference type="SMART" id="SM00582">
    <property type="entry name" value="RPR"/>
    <property type="match status" value="1"/>
</dbReference>
<dbReference type="CDD" id="cd07061">
    <property type="entry name" value="HP_HAP_like"/>
    <property type="match status" value="1"/>
</dbReference>
<evidence type="ECO:0008006" key="11">
    <source>
        <dbReference type="Google" id="ProtNLM"/>
    </source>
</evidence>
<feature type="compositionally biased region" description="Basic and acidic residues" evidence="6">
    <location>
        <begin position="197"/>
        <end position="231"/>
    </location>
</feature>
<organism evidence="9 10">
    <name type="scientific">Phytophthora aleatoria</name>
    <dbReference type="NCBI Taxonomy" id="2496075"/>
    <lineage>
        <taxon>Eukaryota</taxon>
        <taxon>Sar</taxon>
        <taxon>Stramenopiles</taxon>
        <taxon>Oomycota</taxon>
        <taxon>Peronosporomycetes</taxon>
        <taxon>Peronosporales</taxon>
        <taxon>Peronosporaceae</taxon>
        <taxon>Phytophthora</taxon>
    </lineage>
</organism>
<keyword evidence="3" id="KW-0378">Hydrolase</keyword>
<reference evidence="9" key="1">
    <citation type="submission" date="2021-01" db="EMBL/GenBank/DDBJ databases">
        <title>Phytophthora aleatoria, a newly-described species from Pinus radiata is distinct from Phytophthora cactorum isolates based on comparative genomics.</title>
        <authorList>
            <person name="Mcdougal R."/>
            <person name="Panda P."/>
            <person name="Williams N."/>
            <person name="Studholme D.J."/>
        </authorList>
    </citation>
    <scope>NUCLEOTIDE SEQUENCE</scope>
    <source>
        <strain evidence="9">NZFS 4037</strain>
    </source>
</reference>
<feature type="region of interest" description="Disordered" evidence="6">
    <location>
        <begin position="182"/>
        <end position="392"/>
    </location>
</feature>
<dbReference type="AlphaFoldDB" id="A0A8J5M652"/>
<comment type="subcellular location">
    <subcellularLocation>
        <location evidence="1">Membrane</location>
    </subcellularLocation>
</comment>
<evidence type="ECO:0000259" key="8">
    <source>
        <dbReference type="PROSITE" id="PS51391"/>
    </source>
</evidence>
<evidence type="ECO:0000259" key="7">
    <source>
        <dbReference type="PROSITE" id="PS50103"/>
    </source>
</evidence>
<keyword evidence="5" id="KW-0863">Zinc-finger</keyword>
<dbReference type="CDD" id="cd16983">
    <property type="entry name" value="CID_SCAF8_like"/>
    <property type="match status" value="1"/>
</dbReference>
<name>A0A8J5M652_9STRA</name>
<keyword evidence="5" id="KW-0862">Zinc</keyword>
<keyword evidence="5" id="KW-0479">Metal-binding</keyword>
<comment type="caution">
    <text evidence="9">The sequence shown here is derived from an EMBL/GenBank/DDBJ whole genome shotgun (WGS) entry which is preliminary data.</text>
</comment>